<proteinExistence type="predicted"/>
<evidence type="ECO:0000256" key="1">
    <source>
        <dbReference type="ARBA" id="ARBA00004496"/>
    </source>
</evidence>
<feature type="coiled-coil region" evidence="4">
    <location>
        <begin position="75"/>
        <end position="102"/>
    </location>
</feature>
<reference evidence="5" key="1">
    <citation type="submission" date="2020-10" db="EMBL/GenBank/DDBJ databases">
        <title>Catharus ustulatus (Swainson's thrush) genome, bCatUst1, primary haplotype v2.</title>
        <authorList>
            <person name="Delmore K."/>
            <person name="Vafadar M."/>
            <person name="Formenti G."/>
            <person name="Chow W."/>
            <person name="Pelan S."/>
            <person name="Howe K."/>
            <person name="Rhie A."/>
            <person name="Mountcastle J."/>
            <person name="Haase B."/>
            <person name="Fedrigo O."/>
            <person name="Jarvis E.D."/>
        </authorList>
    </citation>
    <scope>NUCLEOTIDE SEQUENCE [LARGE SCALE GENOMIC DNA]</scope>
</reference>
<keyword evidence="3 4" id="KW-0175">Coiled coil</keyword>
<dbReference type="GO" id="GO:0005737">
    <property type="term" value="C:cytoplasm"/>
    <property type="evidence" value="ECO:0007669"/>
    <property type="project" value="UniProtKB-SubCell"/>
</dbReference>
<dbReference type="Ensembl" id="ENSCUST00005002052.1">
    <property type="protein sequence ID" value="ENSCUSP00005001950.1"/>
    <property type="gene ID" value="ENSCUSG00005001335.1"/>
</dbReference>
<evidence type="ECO:0000256" key="3">
    <source>
        <dbReference type="ARBA" id="ARBA00023054"/>
    </source>
</evidence>
<protein>
    <submittedName>
        <fullName evidence="5">Coiled-coil domain containing 18</fullName>
    </submittedName>
</protein>
<feature type="coiled-coil region" evidence="4">
    <location>
        <begin position="438"/>
        <end position="535"/>
    </location>
</feature>
<gene>
    <name evidence="5" type="primary">CCDC18</name>
</gene>
<reference evidence="5" key="2">
    <citation type="submission" date="2025-08" db="UniProtKB">
        <authorList>
            <consortium name="Ensembl"/>
        </authorList>
    </citation>
    <scope>IDENTIFICATION</scope>
</reference>
<name>A0A8C3TLA8_CATUS</name>
<sequence length="1012" mass="118192">MLPMECSMWTCSKSGADDLLANVQSLQNQLRRTEQNLQTVEKALSSVTRILCDGLLQLAPFVLFVSISYSVSTILDKTVEENEDLQEKLVALHEQNASLTSQNHHLKDRVETMNFELMQSKTKVCIFSIFIKEKHKPQDTQNAEDRLDQNQKTAMEREHILQTYQNCYKSLKIELIEQSKQGKRAQQQRNEALLNVEELTRAFTKLKAEITEKLEKVRAEEVVLGERLINCEKEKEKLNEKCISYRKDVDILEEQLRQLKEENHSTKEEIKALEAKNTEIISKLSQSDQKIIKLESELSEKKIILEEKNALKSENEELRALTAQQHNHLKLCRQEIEDSREELHILETIISQLSLKGMFNSCLLLCNSIQLATKEAEIQKPGANLTICPGAEHLSHRTEGQENSRLCDLETEPVKLIRNPGGKLAEIAVKCQQLELISKQFEKVRQKFQKEIEELRTKLIKADDENSALRTSMAQRTSQFQIIQEDLLKKASKTSSLEREVRKKSSQLSALEKQLEEKTVAYSTAAERNAELELELMGKNRCIHELETIISEEHEKITSGFENERLLHLAQHKEMEKQIDLLRTQLEKKHQQFIEQEKIISLLQQELIHKQHHIKSLDGLLIGNREVRLEMENQNVKKNQGLKMLESQLTEEKIKVQQLESALEVCKEEVALYLRQSQENKEMFENQLKERSEEYLQREIKIKGQTIQDMSEQNILLQQTLHHQQQMLQQETIRNGELEDSQIKLEKQVSNLEKELQKQRACAEEELRKVEEKLRLAVQEADSERQKMDELKCTVRQIKLEMDRCKNELTGMEKEVVQLKRDGANKAVQINQLDITLEEARSELNKKANEGNLAILFIWLPFIKLFLCMKALEKTAELESALQNAQYSLEEKNIAIMDLTTELRFCKDEIEDKKQELLVMDQALKERNWELKQRVAQITQLDMTVREHKGEMEQQIIQLQCNLEKSELEIKECNKQIESLEKKLQHTKDELRQKEFELLQRDQEINQLKKKK</sequence>
<dbReference type="AlphaFoldDB" id="A0A8C3TLA8"/>
<feature type="coiled-coil region" evidence="4">
    <location>
        <begin position="16"/>
        <end position="50"/>
    </location>
</feature>
<evidence type="ECO:0000256" key="2">
    <source>
        <dbReference type="ARBA" id="ARBA00022490"/>
    </source>
</evidence>
<keyword evidence="6" id="KW-1185">Reference proteome</keyword>
<comment type="subcellular location">
    <subcellularLocation>
        <location evidence="1">Cytoplasm</location>
    </subcellularLocation>
</comment>
<dbReference type="PANTHER" id="PTHR18875">
    <property type="entry name" value="SARCOMA ANTIGEN NY-SAR-24/CYTOSKELETAL PROTEIN SOJO"/>
    <property type="match status" value="1"/>
</dbReference>
<evidence type="ECO:0000256" key="4">
    <source>
        <dbReference type="SAM" id="Coils"/>
    </source>
</evidence>
<evidence type="ECO:0000313" key="6">
    <source>
        <dbReference type="Proteomes" id="UP000694563"/>
    </source>
</evidence>
<feature type="coiled-coil region" evidence="4">
    <location>
        <begin position="642"/>
        <end position="694"/>
    </location>
</feature>
<accession>A0A8C3TLA8</accession>
<evidence type="ECO:0000313" key="5">
    <source>
        <dbReference type="Ensembl" id="ENSCUSP00005001950.1"/>
    </source>
</evidence>
<feature type="coiled-coil region" evidence="4">
    <location>
        <begin position="949"/>
        <end position="1011"/>
    </location>
</feature>
<dbReference type="PANTHER" id="PTHR18875:SF8">
    <property type="entry name" value="COILED-COIL DOMAIN-CONTAINING PROTEIN 18"/>
    <property type="match status" value="1"/>
</dbReference>
<dbReference type="Proteomes" id="UP000694563">
    <property type="component" value="Chromosome 9"/>
</dbReference>
<reference evidence="5" key="3">
    <citation type="submission" date="2025-09" db="UniProtKB">
        <authorList>
            <consortium name="Ensembl"/>
        </authorList>
    </citation>
    <scope>IDENTIFICATION</scope>
</reference>
<feature type="coiled-coil region" evidence="4">
    <location>
        <begin position="182"/>
        <end position="356"/>
    </location>
</feature>
<keyword evidence="2" id="KW-0963">Cytoplasm</keyword>
<feature type="coiled-coil region" evidence="4">
    <location>
        <begin position="735"/>
        <end position="850"/>
    </location>
</feature>
<organism evidence="5 6">
    <name type="scientific">Catharus ustulatus</name>
    <name type="common">Russet-backed thrush</name>
    <name type="synonym">Hylocichla ustulatus</name>
    <dbReference type="NCBI Taxonomy" id="91951"/>
    <lineage>
        <taxon>Eukaryota</taxon>
        <taxon>Metazoa</taxon>
        <taxon>Chordata</taxon>
        <taxon>Craniata</taxon>
        <taxon>Vertebrata</taxon>
        <taxon>Euteleostomi</taxon>
        <taxon>Archelosauria</taxon>
        <taxon>Archosauria</taxon>
        <taxon>Dinosauria</taxon>
        <taxon>Saurischia</taxon>
        <taxon>Theropoda</taxon>
        <taxon>Coelurosauria</taxon>
        <taxon>Aves</taxon>
        <taxon>Neognathae</taxon>
        <taxon>Neoaves</taxon>
        <taxon>Telluraves</taxon>
        <taxon>Australaves</taxon>
        <taxon>Passeriformes</taxon>
        <taxon>Turdidae</taxon>
        <taxon>Catharus</taxon>
    </lineage>
</organism>